<feature type="domain" description="DnaA N-terminal" evidence="2">
    <location>
        <begin position="1"/>
        <end position="60"/>
    </location>
</feature>
<keyword evidence="1" id="KW-0175">Coiled coil</keyword>
<evidence type="ECO:0000313" key="4">
    <source>
        <dbReference type="Proteomes" id="UP000198979"/>
    </source>
</evidence>
<reference evidence="4" key="1">
    <citation type="submission" date="2016-10" db="EMBL/GenBank/DDBJ databases">
        <authorList>
            <person name="Varghese N."/>
            <person name="Submissions S."/>
        </authorList>
    </citation>
    <scope>NUCLEOTIDE SEQUENCE [LARGE SCALE GENOMIC DNA]</scope>
    <source>
        <strain evidence="4">K1</strain>
    </source>
</reference>
<name>A0A1I0STF4_9BACL</name>
<dbReference type="RefSeq" id="WP_091700826.1">
    <property type="nucleotide sequence ID" value="NZ_FOJQ01000006.1"/>
</dbReference>
<sequence length="144" mass="17105">MWSEVKHMLSRTLSSLSFQTWIEGTTATVEDDKVIVHCTNPLQKNWLKALYASYIEQAVEKVCGKRMIIQFEAPHELSDEQFMLIWNYMIALEKQTWNLEARVTKVERRMEEIEKEVAQLRERTEFLERLLAADEQPITKTYIH</sequence>
<dbReference type="Proteomes" id="UP000198979">
    <property type="component" value="Unassembled WGS sequence"/>
</dbReference>
<dbReference type="OrthoDB" id="2966216at2"/>
<dbReference type="InterPro" id="IPR024633">
    <property type="entry name" value="DnaA_N_dom"/>
</dbReference>
<organism evidence="3 4">
    <name type="scientific">Anoxybacillus pushchinoensis</name>
    <dbReference type="NCBI Taxonomy" id="150248"/>
    <lineage>
        <taxon>Bacteria</taxon>
        <taxon>Bacillati</taxon>
        <taxon>Bacillota</taxon>
        <taxon>Bacilli</taxon>
        <taxon>Bacillales</taxon>
        <taxon>Anoxybacillaceae</taxon>
        <taxon>Anoxybacillus</taxon>
    </lineage>
</organism>
<dbReference type="STRING" id="150248.SAMN05216169_100656"/>
<dbReference type="InterPro" id="IPR038454">
    <property type="entry name" value="DnaA_N_sf"/>
</dbReference>
<gene>
    <name evidence="3" type="ORF">SAMN05216169_100656</name>
</gene>
<protein>
    <submittedName>
        <fullName evidence="3">DnaA N-terminal domain-containing protein</fullName>
    </submittedName>
</protein>
<dbReference type="EMBL" id="FOJQ01000006">
    <property type="protein sequence ID" value="SFA42779.1"/>
    <property type="molecule type" value="Genomic_DNA"/>
</dbReference>
<feature type="coiled-coil region" evidence="1">
    <location>
        <begin position="96"/>
        <end position="130"/>
    </location>
</feature>
<keyword evidence="4" id="KW-1185">Reference proteome</keyword>
<accession>A0A1I0STF4</accession>
<evidence type="ECO:0000256" key="1">
    <source>
        <dbReference type="SAM" id="Coils"/>
    </source>
</evidence>
<proteinExistence type="predicted"/>
<dbReference type="Pfam" id="PF11638">
    <property type="entry name" value="DnaA_N"/>
    <property type="match status" value="1"/>
</dbReference>
<dbReference type="AlphaFoldDB" id="A0A1I0STF4"/>
<evidence type="ECO:0000259" key="2">
    <source>
        <dbReference type="Pfam" id="PF11638"/>
    </source>
</evidence>
<dbReference type="Gene3D" id="3.30.300.180">
    <property type="match status" value="1"/>
</dbReference>
<evidence type="ECO:0000313" key="3">
    <source>
        <dbReference type="EMBL" id="SFA42779.1"/>
    </source>
</evidence>